<keyword evidence="10" id="KW-0472">Membrane</keyword>
<feature type="region of interest" description="Disordered" evidence="9">
    <location>
        <begin position="405"/>
        <end position="426"/>
    </location>
</feature>
<evidence type="ECO:0000256" key="6">
    <source>
        <dbReference type="ARBA" id="ARBA00022777"/>
    </source>
</evidence>
<dbReference type="InterPro" id="IPR011712">
    <property type="entry name" value="Sig_transdc_His_kin_sub3_dim/P"/>
</dbReference>
<dbReference type="GO" id="GO:0016020">
    <property type="term" value="C:membrane"/>
    <property type="evidence" value="ECO:0007669"/>
    <property type="project" value="InterPro"/>
</dbReference>
<dbReference type="AlphaFoldDB" id="A0A6M5UC39"/>
<dbReference type="GO" id="GO:0005524">
    <property type="term" value="F:ATP binding"/>
    <property type="evidence" value="ECO:0007669"/>
    <property type="project" value="UniProtKB-KW"/>
</dbReference>
<keyword evidence="6 12" id="KW-0418">Kinase</keyword>
<feature type="compositionally biased region" description="Pro residues" evidence="9">
    <location>
        <begin position="458"/>
        <end position="469"/>
    </location>
</feature>
<dbReference type="Gene3D" id="1.20.5.1930">
    <property type="match status" value="1"/>
</dbReference>
<dbReference type="EMBL" id="CP052757">
    <property type="protein sequence ID" value="QJW36077.1"/>
    <property type="molecule type" value="Genomic_DNA"/>
</dbReference>
<feature type="transmembrane region" description="Helical" evidence="10">
    <location>
        <begin position="143"/>
        <end position="167"/>
    </location>
</feature>
<evidence type="ECO:0000256" key="3">
    <source>
        <dbReference type="ARBA" id="ARBA00022553"/>
    </source>
</evidence>
<dbReference type="OrthoDB" id="227596at2"/>
<evidence type="ECO:0000313" key="13">
    <source>
        <dbReference type="Proteomes" id="UP000451354"/>
    </source>
</evidence>
<keyword evidence="5" id="KW-0547">Nucleotide-binding</keyword>
<keyword evidence="10" id="KW-0812">Transmembrane</keyword>
<evidence type="ECO:0000256" key="9">
    <source>
        <dbReference type="SAM" id="MobiDB-lite"/>
    </source>
</evidence>
<proteinExistence type="predicted"/>
<dbReference type="InterPro" id="IPR003594">
    <property type="entry name" value="HATPase_dom"/>
</dbReference>
<gene>
    <name evidence="12" type="ORF">FIC82_007560</name>
</gene>
<feature type="transmembrane region" description="Helical" evidence="10">
    <location>
        <begin position="77"/>
        <end position="106"/>
    </location>
</feature>
<sequence length="526" mass="54312">MGWYERLGQWSDEHRFGVDLTVTLVLAVVFVPASAAFSSGGASGVGTSAGWAAFWALLILAPLPWRRSHPLASSVTVYSVALVHLLAGYLVIFPADFAVLVALYSVTVYGPRWAHRTAIVASLVGAVVLGIALGLLSGRLADLATMVFFTSAFGGMTFLAVWAFGLVRRSRRETIAALVDRAERLEVERDQQAQIATAAERARIAREMHDIVAHSLSVIIAQADGGRYAAANDPDAATRALTTVSETGRAALADMRRLLGVLRSEPPRPATSPTAAVGPGGTLALPSGRSPGTTLRPTTAGPSPYGPAGTDARSPSGGAAAALERAPQPDTADLESLVAQVRDSGMRVSFVRVGESRPLPPGAGLTVYRVCQEALTNVLKHAGPDPEVTVVVRWGATTLDLEVEDDGRGASTAAENRQDSRPGGYGVLGMRERAALFGGTVQVGPRAGGGFRVHLRIPVPPVPPAPRSAPAPASSGDTRPAPGPGHAHPPNPWAPPAPAPSGRMGPGRAGPTGAPGTTSPPPPPPA</sequence>
<evidence type="ECO:0000313" key="12">
    <source>
        <dbReference type="EMBL" id="QJW36077.1"/>
    </source>
</evidence>
<feature type="region of interest" description="Disordered" evidence="9">
    <location>
        <begin position="262"/>
        <end position="331"/>
    </location>
</feature>
<dbReference type="InterPro" id="IPR055558">
    <property type="entry name" value="DUF7134"/>
</dbReference>
<evidence type="ECO:0000256" key="7">
    <source>
        <dbReference type="ARBA" id="ARBA00022840"/>
    </source>
</evidence>
<dbReference type="KEGG" id="cprt:FIC82_007560"/>
<dbReference type="Gene3D" id="3.30.565.10">
    <property type="entry name" value="Histidine kinase-like ATPase, C-terminal domain"/>
    <property type="match status" value="1"/>
</dbReference>
<keyword evidence="3" id="KW-0597">Phosphoprotein</keyword>
<feature type="transmembrane region" description="Helical" evidence="10">
    <location>
        <begin position="20"/>
        <end position="38"/>
    </location>
</feature>
<dbReference type="SUPFAM" id="SSF55874">
    <property type="entry name" value="ATPase domain of HSP90 chaperone/DNA topoisomerase II/histidine kinase"/>
    <property type="match status" value="1"/>
</dbReference>
<reference evidence="12 13" key="1">
    <citation type="journal article" date="2022" name="Int. J. Syst. Evol. Microbiol.">
        <title>Cellulosimicrobium protaetiae sp. nov., isolated from the gut of the larva of Protaetia brevitarsis seulensis.</title>
        <authorList>
            <person name="Le Han H."/>
            <person name="Nguyen T.T.H."/>
            <person name="Li Z."/>
            <person name="Shin N.R."/>
            <person name="Kim S.G."/>
        </authorList>
    </citation>
    <scope>NUCLEOTIDE SEQUENCE [LARGE SCALE GENOMIC DNA]</scope>
    <source>
        <strain evidence="12 13">BI34</strain>
    </source>
</reference>
<dbReference type="CDD" id="cd16917">
    <property type="entry name" value="HATPase_UhpB-NarQ-NarX-like"/>
    <property type="match status" value="1"/>
</dbReference>
<dbReference type="PANTHER" id="PTHR24421">
    <property type="entry name" value="NITRATE/NITRITE SENSOR PROTEIN NARX-RELATED"/>
    <property type="match status" value="1"/>
</dbReference>
<dbReference type="Proteomes" id="UP000451354">
    <property type="component" value="Chromosome"/>
</dbReference>
<evidence type="ECO:0000256" key="5">
    <source>
        <dbReference type="ARBA" id="ARBA00022741"/>
    </source>
</evidence>
<dbReference type="InterPro" id="IPR036890">
    <property type="entry name" value="HATPase_C_sf"/>
</dbReference>
<keyword evidence="8" id="KW-0902">Two-component regulatory system</keyword>
<comment type="catalytic activity">
    <reaction evidence="1">
        <text>ATP + protein L-histidine = ADP + protein N-phospho-L-histidine.</text>
        <dbReference type="EC" id="2.7.13.3"/>
    </reaction>
</comment>
<dbReference type="InterPro" id="IPR050482">
    <property type="entry name" value="Sensor_HK_TwoCompSys"/>
</dbReference>
<keyword evidence="7" id="KW-0067">ATP-binding</keyword>
<organism evidence="12 13">
    <name type="scientific">Cellulosimicrobium protaetiae</name>
    <dbReference type="NCBI Taxonomy" id="2587808"/>
    <lineage>
        <taxon>Bacteria</taxon>
        <taxon>Bacillati</taxon>
        <taxon>Actinomycetota</taxon>
        <taxon>Actinomycetes</taxon>
        <taxon>Micrococcales</taxon>
        <taxon>Promicromonosporaceae</taxon>
        <taxon>Cellulosimicrobium</taxon>
    </lineage>
</organism>
<feature type="domain" description="Histidine kinase/HSP90-like ATPase" evidence="11">
    <location>
        <begin position="362"/>
        <end position="461"/>
    </location>
</feature>
<protein>
    <recommendedName>
        <fullName evidence="2">histidine kinase</fullName>
        <ecNumber evidence="2">2.7.13.3</ecNumber>
    </recommendedName>
</protein>
<feature type="compositionally biased region" description="Polar residues" evidence="9">
    <location>
        <begin position="290"/>
        <end position="301"/>
    </location>
</feature>
<keyword evidence="13" id="KW-1185">Reference proteome</keyword>
<feature type="compositionally biased region" description="Pro residues" evidence="9">
    <location>
        <begin position="481"/>
        <end position="499"/>
    </location>
</feature>
<dbReference type="GO" id="GO:0000155">
    <property type="term" value="F:phosphorelay sensor kinase activity"/>
    <property type="evidence" value="ECO:0007669"/>
    <property type="project" value="InterPro"/>
</dbReference>
<evidence type="ECO:0000256" key="8">
    <source>
        <dbReference type="ARBA" id="ARBA00023012"/>
    </source>
</evidence>
<dbReference type="PANTHER" id="PTHR24421:SF10">
    <property type="entry name" value="NITRATE_NITRITE SENSOR PROTEIN NARQ"/>
    <property type="match status" value="1"/>
</dbReference>
<dbReference type="Pfam" id="PF23539">
    <property type="entry name" value="DUF7134"/>
    <property type="match status" value="1"/>
</dbReference>
<dbReference type="Pfam" id="PF07730">
    <property type="entry name" value="HisKA_3"/>
    <property type="match status" value="1"/>
</dbReference>
<evidence type="ECO:0000259" key="11">
    <source>
        <dbReference type="SMART" id="SM00387"/>
    </source>
</evidence>
<evidence type="ECO:0000256" key="10">
    <source>
        <dbReference type="SAM" id="Phobius"/>
    </source>
</evidence>
<keyword evidence="10" id="KW-1133">Transmembrane helix</keyword>
<dbReference type="SMART" id="SM00387">
    <property type="entry name" value="HATPase_c"/>
    <property type="match status" value="1"/>
</dbReference>
<feature type="region of interest" description="Disordered" evidence="9">
    <location>
        <begin position="458"/>
        <end position="526"/>
    </location>
</feature>
<dbReference type="EC" id="2.7.13.3" evidence="2"/>
<feature type="transmembrane region" description="Helical" evidence="10">
    <location>
        <begin position="45"/>
        <end position="65"/>
    </location>
</feature>
<evidence type="ECO:0000256" key="1">
    <source>
        <dbReference type="ARBA" id="ARBA00000085"/>
    </source>
</evidence>
<dbReference type="GO" id="GO:0046983">
    <property type="term" value="F:protein dimerization activity"/>
    <property type="evidence" value="ECO:0007669"/>
    <property type="project" value="InterPro"/>
</dbReference>
<keyword evidence="4" id="KW-0808">Transferase</keyword>
<accession>A0A6M5UC39</accession>
<name>A0A6M5UC39_9MICO</name>
<dbReference type="Pfam" id="PF02518">
    <property type="entry name" value="HATPase_c"/>
    <property type="match status" value="1"/>
</dbReference>
<evidence type="ECO:0000256" key="4">
    <source>
        <dbReference type="ARBA" id="ARBA00022679"/>
    </source>
</evidence>
<evidence type="ECO:0000256" key="2">
    <source>
        <dbReference type="ARBA" id="ARBA00012438"/>
    </source>
</evidence>
<dbReference type="RefSeq" id="WP_154798137.1">
    <property type="nucleotide sequence ID" value="NZ_CP052757.1"/>
</dbReference>
<feature type="transmembrane region" description="Helical" evidence="10">
    <location>
        <begin position="118"/>
        <end position="137"/>
    </location>
</feature>